<dbReference type="EMBL" id="MAHX01000002">
    <property type="protein sequence ID" value="OPC69712.1"/>
    <property type="molecule type" value="Genomic_DNA"/>
</dbReference>
<keyword evidence="3" id="KW-1185">Reference proteome</keyword>
<feature type="signal peptide" evidence="1">
    <location>
        <begin position="1"/>
        <end position="19"/>
    </location>
</feature>
<dbReference type="Proteomes" id="UP000190813">
    <property type="component" value="Unassembled WGS sequence"/>
</dbReference>
<name>A0A1T3MYM6_9FLAO</name>
<dbReference type="RefSeq" id="WP_078770419.1">
    <property type="nucleotide sequence ID" value="NZ_CBCSBR010000014.1"/>
</dbReference>
<evidence type="ECO:0000256" key="1">
    <source>
        <dbReference type="SAM" id="SignalP"/>
    </source>
</evidence>
<sequence>MKNLKITIAAFMFSGSVLMTSCRSSDNAMDNPDDNLITNGSAIIKMNLLGSEFEGETISANMASARQLKAASTVKEQVSTFMAGEQPIIATLTPITPSVIASQAATNPMADVIRNPLKGPNVKYRVIAYRTSTGAKVASNVYTIDANGNSTADISDMMLDGDTEATNKYDFVVLSYNNSTAPADVPGSISTATLPSISGDNDLMYFRTNNVRVSKGDNVLNVVLTHKFSQITTTIDASAVAPGNPISSIGSGITFDKHRGGAVNSIKLSDGTVTFGTATTTKAVSFTAPTPASAIWTSNPTLLANPGIAATDMSTLNFPNTATGTITVGSKTKRNFTVSNLVVTPGVKYNLKLKFACTANATPTWNFSMSDSDPGNAGKTTITKTFDAPAADAGFVFDVYELDNSFNMTINGVDLATQEIQFQSGVVNYPQNIRFKSDGSRWGENGVPQIYSLGSSTNSTPIIRITIGPDGSVSMMGRRSLTSNLEPLELYGGTRFNNITWKTTGSNTVVATMLVTGTTVMRGLGVGKKIIPCP</sequence>
<protein>
    <submittedName>
        <fullName evidence="2">Uncharacterized protein</fullName>
    </submittedName>
</protein>
<evidence type="ECO:0000313" key="3">
    <source>
        <dbReference type="Proteomes" id="UP000190813"/>
    </source>
</evidence>
<reference evidence="2 3" key="1">
    <citation type="submission" date="2016-06" db="EMBL/GenBank/DDBJ databases">
        <title>Revisiting the taxonomy of the Elizabethkingia Genus based on Whole-Genome Sequencing, Optical Mapping, and MALDI-TOF.</title>
        <authorList>
            <person name="Nicholson A.C."/>
        </authorList>
    </citation>
    <scope>NUCLEOTIDE SEQUENCE [LARGE SCALE GENOMIC DNA]</scope>
    <source>
        <strain evidence="2 3">G4070</strain>
    </source>
</reference>
<dbReference type="AlphaFoldDB" id="A0A1T3MYM6"/>
<comment type="caution">
    <text evidence="2">The sequence shown here is derived from an EMBL/GenBank/DDBJ whole genome shotgun (WGS) entry which is preliminary data.</text>
</comment>
<accession>A0A1T3MYM6</accession>
<evidence type="ECO:0000313" key="2">
    <source>
        <dbReference type="EMBL" id="OPC69712.1"/>
    </source>
</evidence>
<keyword evidence="1" id="KW-0732">Signal</keyword>
<feature type="chain" id="PRO_5012639813" evidence="1">
    <location>
        <begin position="20"/>
        <end position="534"/>
    </location>
</feature>
<organism evidence="2 3">
    <name type="scientific">Elizabethkingia occulta</name>
    <dbReference type="NCBI Taxonomy" id="1867263"/>
    <lineage>
        <taxon>Bacteria</taxon>
        <taxon>Pseudomonadati</taxon>
        <taxon>Bacteroidota</taxon>
        <taxon>Flavobacteriia</taxon>
        <taxon>Flavobacteriales</taxon>
        <taxon>Weeksellaceae</taxon>
        <taxon>Elizabethkingia</taxon>
    </lineage>
</organism>
<gene>
    <name evidence="2" type="ORF">BAZ10_17740</name>
</gene>
<dbReference type="PROSITE" id="PS51257">
    <property type="entry name" value="PROKAR_LIPOPROTEIN"/>
    <property type="match status" value="1"/>
</dbReference>
<proteinExistence type="predicted"/>